<dbReference type="InterPro" id="IPR019292">
    <property type="entry name" value="McrC"/>
</dbReference>
<accession>A0A4Q9JT66</accession>
<dbReference type="PANTHER" id="PTHR38733:SF1">
    <property type="entry name" value="TYPE IV METHYL-DIRECTED RESTRICTION ENZYME ECOKMCRBC"/>
    <property type="match status" value="1"/>
</dbReference>
<reference evidence="1 2" key="1">
    <citation type="submission" date="2018-07" db="EMBL/GenBank/DDBJ databases">
        <title>Campylobacter zealandensis sp. nov., isolated from birds and water in New Zealand.</title>
        <authorList>
            <person name="Wilkinson D.A."/>
            <person name="Biggs P.J."/>
            <person name="French N.P."/>
            <person name="Midwinter A.C."/>
        </authorList>
    </citation>
    <scope>NUCLEOTIDE SEQUENCE [LARGE SCALE GENOMIC DNA]</scope>
    <source>
        <strain evidence="1 2">B423b</strain>
    </source>
</reference>
<keyword evidence="1" id="KW-0255">Endonuclease</keyword>
<evidence type="ECO:0000313" key="2">
    <source>
        <dbReference type="Proteomes" id="UP000292583"/>
    </source>
</evidence>
<dbReference type="Proteomes" id="UP000292583">
    <property type="component" value="Unassembled WGS sequence"/>
</dbReference>
<keyword evidence="1" id="KW-0378">Hydrolase</keyword>
<organism evidence="1 2">
    <name type="scientific">Campylobacter novaezeelandiae</name>
    <dbReference type="NCBI Taxonomy" id="2267891"/>
    <lineage>
        <taxon>Bacteria</taxon>
        <taxon>Pseudomonadati</taxon>
        <taxon>Campylobacterota</taxon>
        <taxon>Epsilonproteobacteria</taxon>
        <taxon>Campylobacterales</taxon>
        <taxon>Campylobacteraceae</taxon>
        <taxon>Campylobacter</taxon>
    </lineage>
</organism>
<proteinExistence type="predicted"/>
<gene>
    <name evidence="1" type="ORF">DU473_07750</name>
</gene>
<name>A0A4Q9JT66_9BACT</name>
<keyword evidence="1" id="KW-0540">Nuclease</keyword>
<comment type="caution">
    <text evidence="1">The sequence shown here is derived from an EMBL/GenBank/DDBJ whole genome shotgun (WGS) entry which is preliminary data.</text>
</comment>
<dbReference type="RefSeq" id="WP_131186932.1">
    <property type="nucleotide sequence ID" value="NZ_QPGR01000020.1"/>
</dbReference>
<keyword evidence="2" id="KW-1185">Reference proteome</keyword>
<sequence>MESNTFSIIEYQAFNVDDLIKAFLKGKDEKQEGKENIEQKARKFYQELEDFTKNNENLLGFKNKNTLKAKNYVGIIQTKSGVLEILPKCTNLESYKDSTDSLNIAKEKLKNAYVINKNNELFTRFSYFQDYKILKISKAKDLKNIKVKKWYSLTKVNFNPKILLINLLKTLKNSPFKKLQISSLQSSKMPLFEIFITMFLDEFDSVYKKGLMRSYVDYEDNRAFLKGKLLFGEHIKQNLVHKEKFFTSCDEFVLDIAPNRLIKSTLNFLKSKTNINKFRLIKAMQMLDEIEFSKNYEKDFSYKISRHFDYYENLLLWCKIFLKNESFMPYHGKNEAFALLFSMEKLFEDYVAYMLKKANPSKNIKTQSSGKYLISKNDEKCFMLKPDLYIENEMILDTKWKIPDSDEDKKQGIAQSDLYQMFAYACKFKIYDIKLIYPLCDRTMKLKEKFESPLEFNAGKHFWFEFEKHYSKKDIKVQVLFAPLPF</sequence>
<dbReference type="PANTHER" id="PTHR38733">
    <property type="entry name" value="PROTEIN MCRC"/>
    <property type="match status" value="1"/>
</dbReference>
<evidence type="ECO:0000313" key="1">
    <source>
        <dbReference type="EMBL" id="TBR78716.1"/>
    </source>
</evidence>
<dbReference type="GO" id="GO:0004519">
    <property type="term" value="F:endonuclease activity"/>
    <property type="evidence" value="ECO:0007669"/>
    <property type="project" value="UniProtKB-KW"/>
</dbReference>
<protein>
    <submittedName>
        <fullName evidence="1">Restriction endonuclease</fullName>
    </submittedName>
</protein>
<dbReference type="Pfam" id="PF10117">
    <property type="entry name" value="McrBC"/>
    <property type="match status" value="1"/>
</dbReference>
<dbReference type="OrthoDB" id="307209at2"/>
<dbReference type="AlphaFoldDB" id="A0A4Q9JT66"/>
<dbReference type="EMBL" id="QPGR01000020">
    <property type="protein sequence ID" value="TBR78716.1"/>
    <property type="molecule type" value="Genomic_DNA"/>
</dbReference>